<gene>
    <name evidence="2" type="ORF">C5Y83_04625</name>
</gene>
<feature type="transmembrane region" description="Helical" evidence="1">
    <location>
        <begin position="38"/>
        <end position="59"/>
    </location>
</feature>
<accession>A0A2S8FYH4</accession>
<dbReference type="EMBL" id="PUHY01000005">
    <property type="protein sequence ID" value="PQO37238.1"/>
    <property type="molecule type" value="Genomic_DNA"/>
</dbReference>
<proteinExistence type="predicted"/>
<keyword evidence="1" id="KW-0472">Membrane</keyword>
<organism evidence="2 3">
    <name type="scientific">Blastopirellula marina</name>
    <dbReference type="NCBI Taxonomy" id="124"/>
    <lineage>
        <taxon>Bacteria</taxon>
        <taxon>Pseudomonadati</taxon>
        <taxon>Planctomycetota</taxon>
        <taxon>Planctomycetia</taxon>
        <taxon>Pirellulales</taxon>
        <taxon>Pirellulaceae</taxon>
        <taxon>Blastopirellula</taxon>
    </lineage>
</organism>
<reference evidence="2 3" key="1">
    <citation type="submission" date="2018-02" db="EMBL/GenBank/DDBJ databases">
        <title>Comparative genomes isolates from brazilian mangrove.</title>
        <authorList>
            <person name="Araujo J.E."/>
            <person name="Taketani R.G."/>
            <person name="Silva M.C.P."/>
            <person name="Loureco M.V."/>
            <person name="Andreote F.D."/>
        </authorList>
    </citation>
    <scope>NUCLEOTIDE SEQUENCE [LARGE SCALE GENOMIC DNA]</scope>
    <source>
        <strain evidence="2 3">Hex-1 MGV</strain>
    </source>
</reference>
<dbReference type="Proteomes" id="UP000238322">
    <property type="component" value="Unassembled WGS sequence"/>
</dbReference>
<keyword evidence="1" id="KW-0812">Transmembrane</keyword>
<keyword evidence="1" id="KW-1133">Transmembrane helix</keyword>
<protein>
    <submittedName>
        <fullName evidence="2">Uncharacterized protein</fullName>
    </submittedName>
</protein>
<name>A0A2S8FYH4_9BACT</name>
<sequence>MDPLELLSMIQLTPKSGFPCFLVAGLLLATYMQLNWALIILWGMGFGLFGAWGSLLILDRERRMQPLRQPVLIYLVVVLRIVGMLTGFGLLFASVALTGEGENESDPLTSLSITFLFGCVVAIALVGLIAVILDLAGYIKLQPNESR</sequence>
<evidence type="ECO:0000256" key="1">
    <source>
        <dbReference type="SAM" id="Phobius"/>
    </source>
</evidence>
<feature type="transmembrane region" description="Helical" evidence="1">
    <location>
        <begin position="113"/>
        <end position="139"/>
    </location>
</feature>
<feature type="transmembrane region" description="Helical" evidence="1">
    <location>
        <begin position="71"/>
        <end position="93"/>
    </location>
</feature>
<comment type="caution">
    <text evidence="2">The sequence shown here is derived from an EMBL/GenBank/DDBJ whole genome shotgun (WGS) entry which is preliminary data.</text>
</comment>
<evidence type="ECO:0000313" key="3">
    <source>
        <dbReference type="Proteomes" id="UP000238322"/>
    </source>
</evidence>
<evidence type="ECO:0000313" key="2">
    <source>
        <dbReference type="EMBL" id="PQO37238.1"/>
    </source>
</evidence>
<dbReference type="AlphaFoldDB" id="A0A2S8FYH4"/>